<reference evidence="1" key="1">
    <citation type="submission" date="2023-01" db="EMBL/GenBank/DDBJ databases">
        <title>Genome assembly of the deep-sea coral Lophelia pertusa.</title>
        <authorList>
            <person name="Herrera S."/>
            <person name="Cordes E."/>
        </authorList>
    </citation>
    <scope>NUCLEOTIDE SEQUENCE</scope>
    <source>
        <strain evidence="1">USNM1676648</strain>
        <tissue evidence="1">Polyp</tissue>
    </source>
</reference>
<evidence type="ECO:0000313" key="2">
    <source>
        <dbReference type="Proteomes" id="UP001163046"/>
    </source>
</evidence>
<proteinExistence type="predicted"/>
<comment type="caution">
    <text evidence="1">The sequence shown here is derived from an EMBL/GenBank/DDBJ whole genome shotgun (WGS) entry which is preliminary data.</text>
</comment>
<organism evidence="1 2">
    <name type="scientific">Desmophyllum pertusum</name>
    <dbReference type="NCBI Taxonomy" id="174260"/>
    <lineage>
        <taxon>Eukaryota</taxon>
        <taxon>Metazoa</taxon>
        <taxon>Cnidaria</taxon>
        <taxon>Anthozoa</taxon>
        <taxon>Hexacorallia</taxon>
        <taxon>Scleractinia</taxon>
        <taxon>Caryophylliina</taxon>
        <taxon>Caryophylliidae</taxon>
        <taxon>Desmophyllum</taxon>
    </lineage>
</organism>
<dbReference type="Proteomes" id="UP001163046">
    <property type="component" value="Unassembled WGS sequence"/>
</dbReference>
<dbReference type="AlphaFoldDB" id="A0A9X0A3W6"/>
<sequence>MRTVSFKIDPKTRAAMLHPLFLHIWERRRFHQNERTDYMKPQPVKSSSHSQREPVRIIQDEHCSSSRLLAVINDIYSVVDWITRSYERIRVEQVNNGHLQLNSMPGICRQHIPSSQKLRQMQTKTDHLALFAEKTGLD</sequence>
<gene>
    <name evidence="1" type="ORF">OS493_008222</name>
</gene>
<dbReference type="EMBL" id="MU825399">
    <property type="protein sequence ID" value="KAJ7392977.1"/>
    <property type="molecule type" value="Genomic_DNA"/>
</dbReference>
<protein>
    <submittedName>
        <fullName evidence="1">Uncharacterized protein</fullName>
    </submittedName>
</protein>
<evidence type="ECO:0000313" key="1">
    <source>
        <dbReference type="EMBL" id="KAJ7392977.1"/>
    </source>
</evidence>
<accession>A0A9X0A3W6</accession>
<keyword evidence="2" id="KW-1185">Reference proteome</keyword>
<name>A0A9X0A3W6_9CNID</name>